<evidence type="ECO:0000256" key="10">
    <source>
        <dbReference type="SAM" id="Phobius"/>
    </source>
</evidence>
<feature type="domain" description="T-SNARE coiled-coil homology" evidence="12">
    <location>
        <begin position="485"/>
        <end position="539"/>
    </location>
</feature>
<dbReference type="InterPro" id="IPR004089">
    <property type="entry name" value="MCPsignal_dom"/>
</dbReference>
<keyword evidence="7 9" id="KW-0807">Transducer</keyword>
<feature type="transmembrane region" description="Helical" evidence="10">
    <location>
        <begin position="30"/>
        <end position="49"/>
    </location>
</feature>
<dbReference type="InterPro" id="IPR004090">
    <property type="entry name" value="Chemotax_Me-accpt_rcpt"/>
</dbReference>
<dbReference type="SMART" id="SM01049">
    <property type="entry name" value="Cache_2"/>
    <property type="match status" value="1"/>
</dbReference>
<keyword evidence="2" id="KW-1003">Cell membrane</keyword>
<dbReference type="PROSITE" id="PS50885">
    <property type="entry name" value="HAMP"/>
    <property type="match status" value="1"/>
</dbReference>
<evidence type="ECO:0000256" key="4">
    <source>
        <dbReference type="ARBA" id="ARBA00022692"/>
    </source>
</evidence>
<reference evidence="14 15" key="1">
    <citation type="submission" date="2019-03" db="EMBL/GenBank/DDBJ databases">
        <title>Roseomonas sp. a novel Roseomonas species isolated from Sea whip Gorgonian.</title>
        <authorList>
            <person name="Li F."/>
            <person name="Pan X."/>
            <person name="Huang S."/>
            <person name="Li Z."/>
            <person name="Meng B."/>
        </authorList>
    </citation>
    <scope>NUCLEOTIDE SEQUENCE [LARGE SCALE GENOMIC DNA]</scope>
    <source>
        <strain evidence="14 15">M0104</strain>
    </source>
</reference>
<feature type="domain" description="HAMP" evidence="13">
    <location>
        <begin position="231"/>
        <end position="284"/>
    </location>
</feature>
<dbReference type="Pfam" id="PF00015">
    <property type="entry name" value="MCPsignal"/>
    <property type="match status" value="1"/>
</dbReference>
<dbReference type="CDD" id="cd06225">
    <property type="entry name" value="HAMP"/>
    <property type="match status" value="1"/>
</dbReference>
<evidence type="ECO:0000313" key="15">
    <source>
        <dbReference type="Proteomes" id="UP000460715"/>
    </source>
</evidence>
<evidence type="ECO:0000313" key="14">
    <source>
        <dbReference type="EMBL" id="MXP61828.1"/>
    </source>
</evidence>
<dbReference type="EMBL" id="SNVJ01000001">
    <property type="protein sequence ID" value="MXP61828.1"/>
    <property type="molecule type" value="Genomic_DNA"/>
</dbReference>
<dbReference type="PROSITE" id="PS50111">
    <property type="entry name" value="CHEMOTAXIS_TRANSDUC_2"/>
    <property type="match status" value="1"/>
</dbReference>
<dbReference type="Gene3D" id="6.10.340.10">
    <property type="match status" value="1"/>
</dbReference>
<keyword evidence="5 10" id="KW-1133">Transmembrane helix</keyword>
<evidence type="ECO:0000256" key="7">
    <source>
        <dbReference type="ARBA" id="ARBA00023224"/>
    </source>
</evidence>
<dbReference type="PANTHER" id="PTHR32089">
    <property type="entry name" value="METHYL-ACCEPTING CHEMOTAXIS PROTEIN MCPB"/>
    <property type="match status" value="1"/>
</dbReference>
<comment type="similarity">
    <text evidence="8">Belongs to the methyl-accepting chemotaxis (MCP) protein family.</text>
</comment>
<evidence type="ECO:0000259" key="13">
    <source>
        <dbReference type="PROSITE" id="PS50885"/>
    </source>
</evidence>
<name>A0A845B5Z2_9PROT</name>
<dbReference type="Pfam" id="PF00672">
    <property type="entry name" value="HAMP"/>
    <property type="match status" value="1"/>
</dbReference>
<comment type="subcellular location">
    <subcellularLocation>
        <location evidence="1">Cell inner membrane</location>
        <topology evidence="1">Multi-pass membrane protein</topology>
    </subcellularLocation>
</comment>
<dbReference type="AlphaFoldDB" id="A0A845B5Z2"/>
<evidence type="ECO:0000256" key="1">
    <source>
        <dbReference type="ARBA" id="ARBA00004429"/>
    </source>
</evidence>
<keyword evidence="15" id="KW-1185">Reference proteome</keyword>
<evidence type="ECO:0000259" key="12">
    <source>
        <dbReference type="PROSITE" id="PS50192"/>
    </source>
</evidence>
<evidence type="ECO:0000256" key="3">
    <source>
        <dbReference type="ARBA" id="ARBA00022519"/>
    </source>
</evidence>
<dbReference type="GO" id="GO:0005886">
    <property type="term" value="C:plasma membrane"/>
    <property type="evidence" value="ECO:0007669"/>
    <property type="project" value="UniProtKB-SubCell"/>
</dbReference>
<gene>
    <name evidence="14" type="ORF">E0493_00500</name>
</gene>
<dbReference type="GO" id="GO:0004888">
    <property type="term" value="F:transmembrane signaling receptor activity"/>
    <property type="evidence" value="ECO:0007669"/>
    <property type="project" value="InterPro"/>
</dbReference>
<dbReference type="InterPro" id="IPR000727">
    <property type="entry name" value="T_SNARE_dom"/>
</dbReference>
<feature type="transmembrane region" description="Helical" evidence="10">
    <location>
        <begin position="207"/>
        <end position="230"/>
    </location>
</feature>
<sequence length="581" mass="60365">MAGERRTAPRAKLEVTLVHLLHRLRIRAKFGLLLGLAAITVLLLFGASAEVIRSRMREDRVDKLRAAVEIVRSVAEALEKQVAAGSLTREQAVARFHDDARTFRFDGGTGYVLAYGMDGFTYLSPATPAAEGKVSTTRDHNGNLIPEVLRNAALSSPAGGTGSYWYPKPGQQGPLEKLVFAREFKPWNMLFASGAYVDDLDAEFGRLILQFGLAAAGLLALMGLGAWLIARDIAGALHRLAGGMARVSGGELEGTVPETGRGDEIGEMAAALAVLRENALAKRRLEEESALREHQAAAEKRAALEALATRLDSSVGQIVGRLGEAGEGLRGVASTMVQAAESARAGTEGARRSAGSAATNVNGVAAAVEEMTSTSAEIGRQVGEASGVIRAAVEDAQRTDASVQGLADAARQVGDVVQLIEQIAGQTNLLALNATIEAARAGESGKGFAVVASEVKSLAAQTAKATEEIRSQIATIQEETALAVERVRGIAGTVSSVDTIASAIAAAVEEQTAAMREIAQNITEAAARTGEVSQELERVSGAAGTTGSAAQQVQEAAAGVTGQLGTLRQEVSGFLGSLRAA</sequence>
<evidence type="ECO:0000259" key="11">
    <source>
        <dbReference type="PROSITE" id="PS50111"/>
    </source>
</evidence>
<dbReference type="Pfam" id="PF17200">
    <property type="entry name" value="sCache_2"/>
    <property type="match status" value="1"/>
</dbReference>
<dbReference type="PROSITE" id="PS50192">
    <property type="entry name" value="T_SNARE"/>
    <property type="match status" value="1"/>
</dbReference>
<proteinExistence type="inferred from homology"/>
<dbReference type="SMART" id="SM00304">
    <property type="entry name" value="HAMP"/>
    <property type="match status" value="1"/>
</dbReference>
<evidence type="ECO:0000256" key="6">
    <source>
        <dbReference type="ARBA" id="ARBA00023136"/>
    </source>
</evidence>
<keyword evidence="3" id="KW-0997">Cell inner membrane</keyword>
<accession>A0A845B5Z2</accession>
<dbReference type="SMART" id="SM00283">
    <property type="entry name" value="MA"/>
    <property type="match status" value="1"/>
</dbReference>
<dbReference type="GO" id="GO:0007165">
    <property type="term" value="P:signal transduction"/>
    <property type="evidence" value="ECO:0007669"/>
    <property type="project" value="UniProtKB-KW"/>
</dbReference>
<evidence type="ECO:0000256" key="5">
    <source>
        <dbReference type="ARBA" id="ARBA00022989"/>
    </source>
</evidence>
<comment type="caution">
    <text evidence="14">The sequence shown here is derived from an EMBL/GenBank/DDBJ whole genome shotgun (WGS) entry which is preliminary data.</text>
</comment>
<dbReference type="PANTHER" id="PTHR32089:SF112">
    <property type="entry name" value="LYSOZYME-LIKE PROTEIN-RELATED"/>
    <property type="match status" value="1"/>
</dbReference>
<protein>
    <submittedName>
        <fullName evidence="14">HAMP domain-containing protein</fullName>
    </submittedName>
</protein>
<organism evidence="14 15">
    <name type="scientific">Teichococcus coralli</name>
    <dbReference type="NCBI Taxonomy" id="2545983"/>
    <lineage>
        <taxon>Bacteria</taxon>
        <taxon>Pseudomonadati</taxon>
        <taxon>Pseudomonadota</taxon>
        <taxon>Alphaproteobacteria</taxon>
        <taxon>Acetobacterales</taxon>
        <taxon>Roseomonadaceae</taxon>
        <taxon>Roseomonas</taxon>
    </lineage>
</organism>
<keyword evidence="4 10" id="KW-0812">Transmembrane</keyword>
<dbReference type="Gene3D" id="1.10.287.950">
    <property type="entry name" value="Methyl-accepting chemotaxis protein"/>
    <property type="match status" value="1"/>
</dbReference>
<dbReference type="PRINTS" id="PR00260">
    <property type="entry name" value="CHEMTRNSDUCR"/>
</dbReference>
<evidence type="ECO:0000256" key="8">
    <source>
        <dbReference type="ARBA" id="ARBA00029447"/>
    </source>
</evidence>
<dbReference type="InterPro" id="IPR033480">
    <property type="entry name" value="sCache_2"/>
</dbReference>
<evidence type="ECO:0000256" key="2">
    <source>
        <dbReference type="ARBA" id="ARBA00022475"/>
    </source>
</evidence>
<feature type="domain" description="Methyl-accepting transducer" evidence="11">
    <location>
        <begin position="325"/>
        <end position="554"/>
    </location>
</feature>
<evidence type="ECO:0000256" key="9">
    <source>
        <dbReference type="PROSITE-ProRule" id="PRU00284"/>
    </source>
</evidence>
<dbReference type="Gene3D" id="3.30.450.20">
    <property type="entry name" value="PAS domain"/>
    <property type="match status" value="1"/>
</dbReference>
<keyword evidence="6 10" id="KW-0472">Membrane</keyword>
<dbReference type="Proteomes" id="UP000460715">
    <property type="component" value="Unassembled WGS sequence"/>
</dbReference>
<dbReference type="SUPFAM" id="SSF58104">
    <property type="entry name" value="Methyl-accepting chemotaxis protein (MCP) signaling domain"/>
    <property type="match status" value="1"/>
</dbReference>
<dbReference type="InterPro" id="IPR003660">
    <property type="entry name" value="HAMP_dom"/>
</dbReference>
<dbReference type="GO" id="GO:0006935">
    <property type="term" value="P:chemotaxis"/>
    <property type="evidence" value="ECO:0007669"/>
    <property type="project" value="InterPro"/>
</dbReference>